<dbReference type="InterPro" id="IPR041373">
    <property type="entry name" value="RT_RNaseH"/>
</dbReference>
<evidence type="ECO:0000313" key="8">
    <source>
        <dbReference type="EMBL" id="GJS96422.1"/>
    </source>
</evidence>
<evidence type="ECO:0000256" key="2">
    <source>
        <dbReference type="ARBA" id="ARBA00022695"/>
    </source>
</evidence>
<dbReference type="PROSITE" id="PS50878">
    <property type="entry name" value="RT_POL"/>
    <property type="match status" value="1"/>
</dbReference>
<dbReference type="InterPro" id="IPR000477">
    <property type="entry name" value="RT_dom"/>
</dbReference>
<dbReference type="EMBL" id="BQNB010011885">
    <property type="protein sequence ID" value="GJS96422.1"/>
    <property type="molecule type" value="Genomic_DNA"/>
</dbReference>
<organism evidence="8 9">
    <name type="scientific">Tanacetum coccineum</name>
    <dbReference type="NCBI Taxonomy" id="301880"/>
    <lineage>
        <taxon>Eukaryota</taxon>
        <taxon>Viridiplantae</taxon>
        <taxon>Streptophyta</taxon>
        <taxon>Embryophyta</taxon>
        <taxon>Tracheophyta</taxon>
        <taxon>Spermatophyta</taxon>
        <taxon>Magnoliopsida</taxon>
        <taxon>eudicotyledons</taxon>
        <taxon>Gunneridae</taxon>
        <taxon>Pentapetalae</taxon>
        <taxon>asterids</taxon>
        <taxon>campanulids</taxon>
        <taxon>Asterales</taxon>
        <taxon>Asteraceae</taxon>
        <taxon>Asteroideae</taxon>
        <taxon>Anthemideae</taxon>
        <taxon>Anthemidinae</taxon>
        <taxon>Tanacetum</taxon>
    </lineage>
</organism>
<dbReference type="Proteomes" id="UP001151760">
    <property type="component" value="Unassembled WGS sequence"/>
</dbReference>
<protein>
    <submittedName>
        <fullName evidence="8">Reverse transcriptase domain-containing protein</fullName>
    </submittedName>
</protein>
<dbReference type="SUPFAM" id="SSF56672">
    <property type="entry name" value="DNA/RNA polymerases"/>
    <property type="match status" value="1"/>
</dbReference>
<dbReference type="GO" id="GO:0003964">
    <property type="term" value="F:RNA-directed DNA polymerase activity"/>
    <property type="evidence" value="ECO:0007669"/>
    <property type="project" value="UniProtKB-KW"/>
</dbReference>
<dbReference type="InterPro" id="IPR043128">
    <property type="entry name" value="Rev_trsase/Diguanyl_cyclase"/>
</dbReference>
<accession>A0ABQ5A2E0</accession>
<keyword evidence="5" id="KW-0378">Hydrolase</keyword>
<evidence type="ECO:0000256" key="1">
    <source>
        <dbReference type="ARBA" id="ARBA00022679"/>
    </source>
</evidence>
<evidence type="ECO:0000256" key="6">
    <source>
        <dbReference type="ARBA" id="ARBA00022918"/>
    </source>
</evidence>
<evidence type="ECO:0000256" key="5">
    <source>
        <dbReference type="ARBA" id="ARBA00022801"/>
    </source>
</evidence>
<proteinExistence type="predicted"/>
<gene>
    <name evidence="8" type="ORF">Tco_0803390</name>
</gene>
<dbReference type="PANTHER" id="PTHR24559:SF427">
    <property type="entry name" value="RNA-DIRECTED DNA POLYMERASE"/>
    <property type="match status" value="1"/>
</dbReference>
<keyword evidence="9" id="KW-1185">Reference proteome</keyword>
<dbReference type="InterPro" id="IPR053134">
    <property type="entry name" value="RNA-dir_DNA_polymerase"/>
</dbReference>
<evidence type="ECO:0000256" key="3">
    <source>
        <dbReference type="ARBA" id="ARBA00022722"/>
    </source>
</evidence>
<comment type="caution">
    <text evidence="8">The sequence shown here is derived from an EMBL/GenBank/DDBJ whole genome shotgun (WGS) entry which is preliminary data.</text>
</comment>
<evidence type="ECO:0000313" key="9">
    <source>
        <dbReference type="Proteomes" id="UP001151760"/>
    </source>
</evidence>
<keyword evidence="4" id="KW-0255">Endonuclease</keyword>
<reference evidence="8" key="2">
    <citation type="submission" date="2022-01" db="EMBL/GenBank/DDBJ databases">
        <authorList>
            <person name="Yamashiro T."/>
            <person name="Shiraishi A."/>
            <person name="Satake H."/>
            <person name="Nakayama K."/>
        </authorList>
    </citation>
    <scope>NUCLEOTIDE SEQUENCE</scope>
</reference>
<keyword evidence="1" id="KW-0808">Transferase</keyword>
<dbReference type="Pfam" id="PF00078">
    <property type="entry name" value="RVT_1"/>
    <property type="match status" value="1"/>
</dbReference>
<evidence type="ECO:0000256" key="4">
    <source>
        <dbReference type="ARBA" id="ARBA00022759"/>
    </source>
</evidence>
<keyword evidence="3" id="KW-0540">Nuclease</keyword>
<feature type="domain" description="Reverse transcriptase" evidence="7">
    <location>
        <begin position="1"/>
        <end position="83"/>
    </location>
</feature>
<keyword evidence="2" id="KW-0548">Nucleotidyltransferase</keyword>
<dbReference type="Pfam" id="PF17917">
    <property type="entry name" value="RT_RNaseH"/>
    <property type="match status" value="1"/>
</dbReference>
<sequence length="369" mass="43442">MPFGLTNAHVVFMDFMNHICNPYLDKFVIVFTDDIVIYSKSKEEHNVHLRLILELLKKEKLFRRFLKCEFWLQERNKVIAYASRQLKIHEKNYTTHDLELGAVARILEAQSEASKVINTLAKRLRGFEKQLEGKEDNILYFVERIRVPAYGNLRTLKMNEAHATRLQVGKLWKTIHQRDRSKVRVPVSIISDRDIEVKIVNKLHFVGKPMEIMDRKVKKLKKSRIPIVKVHWNPQQGPKLTWERENEIKRKISFVKMICGTDYKLREQQSVSVMLCGTESVMRHLVFALQSREYILACLLLPPTASLPRHSSRRPEFRLFLLKSFKGAAVEFDKLLDTFLPCCFLTSYSVAEYFERKNLLRIFGEQNSF</sequence>
<evidence type="ECO:0000259" key="7">
    <source>
        <dbReference type="PROSITE" id="PS50878"/>
    </source>
</evidence>
<dbReference type="InterPro" id="IPR043502">
    <property type="entry name" value="DNA/RNA_pol_sf"/>
</dbReference>
<dbReference type="PANTHER" id="PTHR24559">
    <property type="entry name" value="TRANSPOSON TY3-I GAG-POL POLYPROTEIN"/>
    <property type="match status" value="1"/>
</dbReference>
<name>A0ABQ5A2E0_9ASTR</name>
<keyword evidence="6 8" id="KW-0695">RNA-directed DNA polymerase</keyword>
<dbReference type="Gene3D" id="3.30.70.270">
    <property type="match status" value="1"/>
</dbReference>
<reference evidence="8" key="1">
    <citation type="journal article" date="2022" name="Int. J. Mol. Sci.">
        <title>Draft Genome of Tanacetum Coccineum: Genomic Comparison of Closely Related Tanacetum-Family Plants.</title>
        <authorList>
            <person name="Yamashiro T."/>
            <person name="Shiraishi A."/>
            <person name="Nakayama K."/>
            <person name="Satake H."/>
        </authorList>
    </citation>
    <scope>NUCLEOTIDE SEQUENCE</scope>
</reference>